<accession>A0A2T7P170</accession>
<dbReference type="Proteomes" id="UP000245119">
    <property type="component" value="Linkage Group LG7"/>
</dbReference>
<comment type="subcellular location">
    <subcellularLocation>
        <location evidence="1">Membrane</location>
        <topology evidence="1">Single-pass type I membrane protein</topology>
    </subcellularLocation>
</comment>
<keyword evidence="4" id="KW-0325">Glycoprotein</keyword>
<name>A0A2T7P170_POMCA</name>
<dbReference type="Gene3D" id="2.60.40.10">
    <property type="entry name" value="Immunoglobulins"/>
    <property type="match status" value="2"/>
</dbReference>
<dbReference type="InterPro" id="IPR013783">
    <property type="entry name" value="Ig-like_fold"/>
</dbReference>
<dbReference type="SUPFAM" id="SSF48726">
    <property type="entry name" value="Immunoglobulin"/>
    <property type="match status" value="1"/>
</dbReference>
<evidence type="ECO:0000259" key="6">
    <source>
        <dbReference type="PROSITE" id="PS50835"/>
    </source>
</evidence>
<keyword evidence="2" id="KW-0472">Membrane</keyword>
<gene>
    <name evidence="7" type="ORF">C0Q70_12302</name>
</gene>
<comment type="caution">
    <text evidence="7">The sequence shown here is derived from an EMBL/GenBank/DDBJ whole genome shotgun (WGS) entry which is preliminary data.</text>
</comment>
<reference evidence="7 8" key="1">
    <citation type="submission" date="2018-04" db="EMBL/GenBank/DDBJ databases">
        <title>The genome of golden apple snail Pomacea canaliculata provides insight into stress tolerance and invasive adaptation.</title>
        <authorList>
            <person name="Liu C."/>
            <person name="Liu B."/>
            <person name="Ren Y."/>
            <person name="Zhang Y."/>
            <person name="Wang H."/>
            <person name="Li S."/>
            <person name="Jiang F."/>
            <person name="Yin L."/>
            <person name="Zhang G."/>
            <person name="Qian W."/>
            <person name="Fan W."/>
        </authorList>
    </citation>
    <scope>NUCLEOTIDE SEQUENCE [LARGE SCALE GENOMIC DNA]</scope>
    <source>
        <strain evidence="7">SZHN2017</strain>
        <tissue evidence="7">Muscle</tissue>
    </source>
</reference>
<organism evidence="7 8">
    <name type="scientific">Pomacea canaliculata</name>
    <name type="common">Golden apple snail</name>
    <dbReference type="NCBI Taxonomy" id="400727"/>
    <lineage>
        <taxon>Eukaryota</taxon>
        <taxon>Metazoa</taxon>
        <taxon>Spiralia</taxon>
        <taxon>Lophotrochozoa</taxon>
        <taxon>Mollusca</taxon>
        <taxon>Gastropoda</taxon>
        <taxon>Caenogastropoda</taxon>
        <taxon>Architaenioglossa</taxon>
        <taxon>Ampullarioidea</taxon>
        <taxon>Ampullariidae</taxon>
        <taxon>Pomacea</taxon>
    </lineage>
</organism>
<dbReference type="PANTHER" id="PTHR11640:SF31">
    <property type="entry name" value="IRREGULAR CHIASM C-ROUGHEST PROTEIN-RELATED"/>
    <property type="match status" value="1"/>
</dbReference>
<dbReference type="Pfam" id="PF13927">
    <property type="entry name" value="Ig_3"/>
    <property type="match status" value="1"/>
</dbReference>
<sequence length="567" mass="64002">MFLCDLREVVKPRMRIVWTAPVLVFFVVTGVNISPCDDNGVREVLADQDTVFTCTAEGQVEWRFGYNYSSRFVSLATCESTCEELNDFNNLFKASIVKARHSSSLTIRAVKHRNIVHLTNGSLLCYRMNGSVQVASALCGLHYVYPPEDVSCTAVTTSWTVTVSCHVGRVYSSRGLYTCQLYRLNQASQIKILETVAMLTSPTSEYIGEKEVKVSSFCQFNTTLPTEEGQYAFHVSVSPGGRTYYANFTDKYNWITTERPSLPSVSCGPQHYVLEKTSATCTCNTSSLGQPAGYLIWIIGDQTDLETAATEGQYKLPSHELHHKHFFTQADHGRTWFRCDVVWGLEKIHGENYIVNVGYAPRLPEFLLNGYKQNQTVNEGQQVNILCESDGRPTPNISIYNNDNDTVIIRDVSPVIYTFIARCEDTATYTCSAWNEFSRQSGVTSSVSLDLNVRCKPRSHSSTRLGFHMMYQQAEMNFDIIAYPVPHEYHLWLVKSPINNSESAHNDDKDLQVNITCQSVFRRYLSTCSLRVVNINSLSTGSYKVQVINEAGDENFTVTIDFSEYMR</sequence>
<evidence type="ECO:0000256" key="2">
    <source>
        <dbReference type="ARBA" id="ARBA00023136"/>
    </source>
</evidence>
<dbReference type="InterPro" id="IPR036179">
    <property type="entry name" value="Ig-like_dom_sf"/>
</dbReference>
<dbReference type="GO" id="GO:0098609">
    <property type="term" value="P:cell-cell adhesion"/>
    <property type="evidence" value="ECO:0007669"/>
    <property type="project" value="TreeGrafter"/>
</dbReference>
<dbReference type="GO" id="GO:0050839">
    <property type="term" value="F:cell adhesion molecule binding"/>
    <property type="evidence" value="ECO:0007669"/>
    <property type="project" value="TreeGrafter"/>
</dbReference>
<evidence type="ECO:0000313" key="8">
    <source>
        <dbReference type="Proteomes" id="UP000245119"/>
    </source>
</evidence>
<dbReference type="OrthoDB" id="6216938at2759"/>
<dbReference type="InterPro" id="IPR051275">
    <property type="entry name" value="Cell_adhesion_signaling"/>
</dbReference>
<evidence type="ECO:0000256" key="1">
    <source>
        <dbReference type="ARBA" id="ARBA00004479"/>
    </source>
</evidence>
<keyword evidence="3" id="KW-1015">Disulfide bond</keyword>
<dbReference type="STRING" id="400727.A0A2T7P170"/>
<keyword evidence="5" id="KW-0393">Immunoglobulin domain</keyword>
<dbReference type="EMBL" id="PZQS01000007">
    <property type="protein sequence ID" value="PVD27149.1"/>
    <property type="molecule type" value="Genomic_DNA"/>
</dbReference>
<dbReference type="PANTHER" id="PTHR11640">
    <property type="entry name" value="NEPHRIN"/>
    <property type="match status" value="1"/>
</dbReference>
<dbReference type="PROSITE" id="PS50835">
    <property type="entry name" value="IG_LIKE"/>
    <property type="match status" value="1"/>
</dbReference>
<evidence type="ECO:0000256" key="4">
    <source>
        <dbReference type="ARBA" id="ARBA00023180"/>
    </source>
</evidence>
<evidence type="ECO:0000313" key="7">
    <source>
        <dbReference type="EMBL" id="PVD27149.1"/>
    </source>
</evidence>
<dbReference type="InterPro" id="IPR007110">
    <property type="entry name" value="Ig-like_dom"/>
</dbReference>
<protein>
    <recommendedName>
        <fullName evidence="6">Ig-like domain-containing protein</fullName>
    </recommendedName>
</protein>
<evidence type="ECO:0000256" key="3">
    <source>
        <dbReference type="ARBA" id="ARBA00023157"/>
    </source>
</evidence>
<dbReference type="GO" id="GO:0005886">
    <property type="term" value="C:plasma membrane"/>
    <property type="evidence" value="ECO:0007669"/>
    <property type="project" value="TreeGrafter"/>
</dbReference>
<proteinExistence type="predicted"/>
<keyword evidence="8" id="KW-1185">Reference proteome</keyword>
<dbReference type="GO" id="GO:0005911">
    <property type="term" value="C:cell-cell junction"/>
    <property type="evidence" value="ECO:0007669"/>
    <property type="project" value="TreeGrafter"/>
</dbReference>
<dbReference type="AlphaFoldDB" id="A0A2T7P170"/>
<evidence type="ECO:0000256" key="5">
    <source>
        <dbReference type="ARBA" id="ARBA00023319"/>
    </source>
</evidence>
<feature type="domain" description="Ig-like" evidence="6">
    <location>
        <begin position="364"/>
        <end position="450"/>
    </location>
</feature>
<dbReference type="InterPro" id="IPR003599">
    <property type="entry name" value="Ig_sub"/>
</dbReference>
<dbReference type="SMART" id="SM00409">
    <property type="entry name" value="IG"/>
    <property type="match status" value="1"/>
</dbReference>